<sequence>MQAKCGRFALFSIGLVLRFLMRALRSRGSLERNKFVYRSCSGVSSFCSNNLTFHPSRKLEKSVLRTSLYRLNQESKHMRRQLSGTPYAFWMRHWQPEFSRN</sequence>
<organism evidence="1 2">
    <name type="scientific">Clonorchis sinensis</name>
    <name type="common">Chinese liver fluke</name>
    <dbReference type="NCBI Taxonomy" id="79923"/>
    <lineage>
        <taxon>Eukaryota</taxon>
        <taxon>Metazoa</taxon>
        <taxon>Spiralia</taxon>
        <taxon>Lophotrochozoa</taxon>
        <taxon>Platyhelminthes</taxon>
        <taxon>Trematoda</taxon>
        <taxon>Digenea</taxon>
        <taxon>Opisthorchiida</taxon>
        <taxon>Opisthorchiata</taxon>
        <taxon>Opisthorchiidae</taxon>
        <taxon>Clonorchis</taxon>
    </lineage>
</organism>
<comment type="caution">
    <text evidence="1">The sequence shown here is derived from an EMBL/GenBank/DDBJ whole genome shotgun (WGS) entry which is preliminary data.</text>
</comment>
<dbReference type="AlphaFoldDB" id="A0A419QGW5"/>
<accession>A0A419QGW5</accession>
<reference evidence="1 2" key="2">
    <citation type="journal article" date="2021" name="Genomics">
        <title>High-quality reference genome for Clonorchis sinensis.</title>
        <authorList>
            <person name="Young N.D."/>
            <person name="Stroehlein A.J."/>
            <person name="Kinkar L."/>
            <person name="Wang T."/>
            <person name="Sohn W.M."/>
            <person name="Chang B.C.H."/>
            <person name="Kaur P."/>
            <person name="Weisz D."/>
            <person name="Dudchenko O."/>
            <person name="Aiden E.L."/>
            <person name="Korhonen P.K."/>
            <person name="Gasser R.B."/>
        </authorList>
    </citation>
    <scope>NUCLEOTIDE SEQUENCE [LARGE SCALE GENOMIC DNA]</scope>
    <source>
        <strain evidence="1">Cs-k2</strain>
    </source>
</reference>
<dbReference type="Proteomes" id="UP000286415">
    <property type="component" value="Unassembled WGS sequence"/>
</dbReference>
<reference evidence="1 2" key="1">
    <citation type="journal article" date="2018" name="Biotechnol. Adv.">
        <title>Improved genomic resources and new bioinformatic workflow for the carcinogenic parasite Clonorchis sinensis: Biotechnological implications.</title>
        <authorList>
            <person name="Wang D."/>
            <person name="Korhonen P.K."/>
            <person name="Gasser R.B."/>
            <person name="Young N.D."/>
        </authorList>
    </citation>
    <scope>NUCLEOTIDE SEQUENCE [LARGE SCALE GENOMIC DNA]</scope>
    <source>
        <strain evidence="1">Cs-k2</strain>
    </source>
</reference>
<gene>
    <name evidence="1" type="ORF">CSKR_114184</name>
</gene>
<evidence type="ECO:0000313" key="2">
    <source>
        <dbReference type="Proteomes" id="UP000286415"/>
    </source>
</evidence>
<dbReference type="OrthoDB" id="10480640at2759"/>
<dbReference type="EMBL" id="NIRI02000077">
    <property type="protein sequence ID" value="KAG5441401.1"/>
    <property type="molecule type" value="Genomic_DNA"/>
</dbReference>
<evidence type="ECO:0000313" key="1">
    <source>
        <dbReference type="EMBL" id="KAG5441401.1"/>
    </source>
</evidence>
<name>A0A419QGW5_CLOSI</name>
<keyword evidence="2" id="KW-1185">Reference proteome</keyword>
<dbReference type="InParanoid" id="A0A419QGW5"/>
<proteinExistence type="predicted"/>
<protein>
    <submittedName>
        <fullName evidence="1">Uncharacterized protein</fullName>
    </submittedName>
</protein>